<proteinExistence type="predicted"/>
<name>A0A7L6N3K4_9MOLU</name>
<dbReference type="AlphaFoldDB" id="A0A7L6N3K4"/>
<sequence length="191" mass="22332">MNKIQEEIFFLTKKLTGTINLIRIFFYTIISAGILMIVLSIFNMLSWEMALITFGISLLYSLLRDVSITKISNKQMVKYYQHARSNHENMSLYIPLLEKTYQGYFLKRAALIIDDGQLYLEAFRQRKNDKQGQISIPVKYGDRFVMDRQTIDKNHQSMTIDSTFSGQYYRFSIVNHKKAIENMNIAKKGGK</sequence>
<dbReference type="EMBL" id="CP051151">
    <property type="protein sequence ID" value="QLY39635.1"/>
    <property type="molecule type" value="Genomic_DNA"/>
</dbReference>
<gene>
    <name evidence="2" type="ORF">HF295_01660</name>
</gene>
<dbReference type="KEGG" id="tbk:HF295_01660"/>
<evidence type="ECO:0000313" key="3">
    <source>
        <dbReference type="Proteomes" id="UP000512167"/>
    </source>
</evidence>
<dbReference type="Proteomes" id="UP000512167">
    <property type="component" value="Chromosome"/>
</dbReference>
<accession>A0A7L6N3K4</accession>
<organism evidence="2 3">
    <name type="scientific">Hujiaoplasma nucleasis</name>
    <dbReference type="NCBI Taxonomy" id="2725268"/>
    <lineage>
        <taxon>Bacteria</taxon>
        <taxon>Bacillati</taxon>
        <taxon>Mycoplasmatota</taxon>
        <taxon>Mollicutes</taxon>
        <taxon>Candidatus Izemoplasmatales</taxon>
        <taxon>Hujiaoplasmataceae</taxon>
        <taxon>Hujiaoplasma</taxon>
    </lineage>
</organism>
<keyword evidence="1" id="KW-0812">Transmembrane</keyword>
<protein>
    <submittedName>
        <fullName evidence="2">Uncharacterized protein</fullName>
    </submittedName>
</protein>
<keyword evidence="1" id="KW-1133">Transmembrane helix</keyword>
<reference evidence="2 3" key="1">
    <citation type="submission" date="2020-04" db="EMBL/GenBank/DDBJ databases">
        <authorList>
            <person name="Zheng R.K."/>
            <person name="Sun C.M."/>
        </authorList>
    </citation>
    <scope>NUCLEOTIDE SEQUENCE [LARGE SCALE GENOMIC DNA]</scope>
    <source>
        <strain evidence="3">zrk29</strain>
    </source>
</reference>
<keyword evidence="3" id="KW-1185">Reference proteome</keyword>
<evidence type="ECO:0000256" key="1">
    <source>
        <dbReference type="SAM" id="Phobius"/>
    </source>
</evidence>
<keyword evidence="1" id="KW-0472">Membrane</keyword>
<dbReference type="RefSeq" id="WP_312032113.1">
    <property type="nucleotide sequence ID" value="NZ_CP051151.1"/>
</dbReference>
<feature type="transmembrane region" description="Helical" evidence="1">
    <location>
        <begin position="21"/>
        <end position="39"/>
    </location>
</feature>
<evidence type="ECO:0000313" key="2">
    <source>
        <dbReference type="EMBL" id="QLY39635.1"/>
    </source>
</evidence>
<feature type="transmembrane region" description="Helical" evidence="1">
    <location>
        <begin position="45"/>
        <end position="63"/>
    </location>
</feature>